<keyword evidence="4" id="KW-0732">Signal</keyword>
<reference evidence="6" key="1">
    <citation type="journal article" date="2020" name="Stud. Mycol.">
        <title>101 Dothideomycetes genomes: a test case for predicting lifestyles and emergence of pathogens.</title>
        <authorList>
            <person name="Haridas S."/>
            <person name="Albert R."/>
            <person name="Binder M."/>
            <person name="Bloem J."/>
            <person name="Labutti K."/>
            <person name="Salamov A."/>
            <person name="Andreopoulos B."/>
            <person name="Baker S."/>
            <person name="Barry K."/>
            <person name="Bills G."/>
            <person name="Bluhm B."/>
            <person name="Cannon C."/>
            <person name="Castanera R."/>
            <person name="Culley D."/>
            <person name="Daum C."/>
            <person name="Ezra D."/>
            <person name="Gonzalez J."/>
            <person name="Henrissat B."/>
            <person name="Kuo A."/>
            <person name="Liang C."/>
            <person name="Lipzen A."/>
            <person name="Lutzoni F."/>
            <person name="Magnuson J."/>
            <person name="Mondo S."/>
            <person name="Nolan M."/>
            <person name="Ohm R."/>
            <person name="Pangilinan J."/>
            <person name="Park H.-J."/>
            <person name="Ramirez L."/>
            <person name="Alfaro M."/>
            <person name="Sun H."/>
            <person name="Tritt A."/>
            <person name="Yoshinaga Y."/>
            <person name="Zwiers L.-H."/>
            <person name="Turgeon B."/>
            <person name="Goodwin S."/>
            <person name="Spatafora J."/>
            <person name="Crous P."/>
            <person name="Grigoriev I."/>
        </authorList>
    </citation>
    <scope>NUCLEOTIDE SEQUENCE</scope>
    <source>
        <strain evidence="6">CBS 113979</strain>
    </source>
</reference>
<name>A0A6G1GV73_9PEZI</name>
<dbReference type="InterPro" id="IPR012951">
    <property type="entry name" value="BBE"/>
</dbReference>
<dbReference type="OrthoDB" id="415825at2759"/>
<dbReference type="Gene3D" id="3.30.465.10">
    <property type="match status" value="1"/>
</dbReference>
<proteinExistence type="inferred from homology"/>
<dbReference type="InterPro" id="IPR016169">
    <property type="entry name" value="FAD-bd_PCMH_sub2"/>
</dbReference>
<evidence type="ECO:0000256" key="4">
    <source>
        <dbReference type="SAM" id="SignalP"/>
    </source>
</evidence>
<evidence type="ECO:0000256" key="1">
    <source>
        <dbReference type="ARBA" id="ARBA00005466"/>
    </source>
</evidence>
<evidence type="ECO:0000313" key="7">
    <source>
        <dbReference type="Proteomes" id="UP000800041"/>
    </source>
</evidence>
<feature type="domain" description="FAD-binding PCMH-type" evidence="5">
    <location>
        <begin position="66"/>
        <end position="256"/>
    </location>
</feature>
<dbReference type="GO" id="GO:0016491">
    <property type="term" value="F:oxidoreductase activity"/>
    <property type="evidence" value="ECO:0007669"/>
    <property type="project" value="UniProtKB-KW"/>
</dbReference>
<gene>
    <name evidence="6" type="ORF">K402DRAFT_422445</name>
</gene>
<dbReference type="Pfam" id="PF01565">
    <property type="entry name" value="FAD_binding_4"/>
    <property type="match status" value="1"/>
</dbReference>
<accession>A0A6G1GV73</accession>
<dbReference type="AlphaFoldDB" id="A0A6G1GV73"/>
<comment type="similarity">
    <text evidence="1">Belongs to the oxygen-dependent FAD-linked oxidoreductase family.</text>
</comment>
<dbReference type="Pfam" id="PF08031">
    <property type="entry name" value="BBE"/>
    <property type="match status" value="1"/>
</dbReference>
<evidence type="ECO:0000256" key="2">
    <source>
        <dbReference type="ARBA" id="ARBA00023002"/>
    </source>
</evidence>
<dbReference type="SUPFAM" id="SSF56176">
    <property type="entry name" value="FAD-binding/transporter-associated domain-like"/>
    <property type="match status" value="1"/>
</dbReference>
<dbReference type="PANTHER" id="PTHR13878">
    <property type="entry name" value="GULONOLACTONE OXIDASE"/>
    <property type="match status" value="1"/>
</dbReference>
<dbReference type="InterPro" id="IPR006094">
    <property type="entry name" value="Oxid_FAD_bind_N"/>
</dbReference>
<dbReference type="PROSITE" id="PS51387">
    <property type="entry name" value="FAD_PCMH"/>
    <property type="match status" value="1"/>
</dbReference>
<dbReference type="InterPro" id="IPR036318">
    <property type="entry name" value="FAD-bd_PCMH-like_sf"/>
</dbReference>
<feature type="signal peptide" evidence="4">
    <location>
        <begin position="1"/>
        <end position="21"/>
    </location>
</feature>
<dbReference type="PANTHER" id="PTHR13878:SF91">
    <property type="entry name" value="FAD BINDING DOMAIN PROTEIN (AFU_ORTHOLOGUE AFUA_6G12070)-RELATED"/>
    <property type="match status" value="1"/>
</dbReference>
<organism evidence="6 7">
    <name type="scientific">Aulographum hederae CBS 113979</name>
    <dbReference type="NCBI Taxonomy" id="1176131"/>
    <lineage>
        <taxon>Eukaryota</taxon>
        <taxon>Fungi</taxon>
        <taxon>Dikarya</taxon>
        <taxon>Ascomycota</taxon>
        <taxon>Pezizomycotina</taxon>
        <taxon>Dothideomycetes</taxon>
        <taxon>Pleosporomycetidae</taxon>
        <taxon>Aulographales</taxon>
        <taxon>Aulographaceae</taxon>
    </lineage>
</organism>
<dbReference type="GO" id="GO:0071949">
    <property type="term" value="F:FAD binding"/>
    <property type="evidence" value="ECO:0007669"/>
    <property type="project" value="InterPro"/>
</dbReference>
<dbReference type="InterPro" id="IPR050432">
    <property type="entry name" value="FAD-linked_Oxidoreductases_BP"/>
</dbReference>
<feature type="chain" id="PRO_5026153816" evidence="4">
    <location>
        <begin position="22"/>
        <end position="574"/>
    </location>
</feature>
<evidence type="ECO:0000256" key="3">
    <source>
        <dbReference type="SAM" id="MobiDB-lite"/>
    </source>
</evidence>
<evidence type="ECO:0000313" key="6">
    <source>
        <dbReference type="EMBL" id="KAF1984825.1"/>
    </source>
</evidence>
<protein>
    <submittedName>
        <fullName evidence="6">FAD-binding domain-containing protein</fullName>
    </submittedName>
</protein>
<sequence length="574" mass="62617">MRDVFFSAAIILAALVESPLALSLAKNYPGSPGYPSVAEWDALNKTLSDRLYQCPSQGNLTNACLQNQQPAYAVAARHARDISAALQFANAKNLRVSVLNTGHDFLARNAGVGSLAIWTHEIRGVELTDDWTPSNSPRPRRRRAADEKQAAVSIGAGELWETVQETVRAEGRAAASGADVTVGASGGWQQGGGHGPLSNQYGMGCDQALEFEVVSPKGDILIANEHSNPDLFWALRGGGGGTFGVVTRSTIKTYPKPTMNGVVISIVSKEIDNSKYLDAMSYFWAVMPNISDFGISGYPAMTSNAYSGDLRAPNKSLKEITEFFEPIAERMRQLGAFVSATPLSDTARSLLEIKDPMKDILALRYPADLAQHLPQSTIQLHPTAKPRRQLSGFLGSPLSPFLNPSPNPHNSHTSFAATMGMSSRLLARSALSESNIPAIRAMFESLFADGKTYIMLPYPNGGGQVARNRDLDVALNPAWRDAIIHQIVMVVGNREEEVIEAMRPLSVDDAAYLNEAWPFEKDFKRTFFGGEERYQRLLGVKRKFDPGNVMWCHVCVGAEAFVEREGKLWKEDGA</sequence>
<evidence type="ECO:0000259" key="5">
    <source>
        <dbReference type="PROSITE" id="PS51387"/>
    </source>
</evidence>
<keyword evidence="7" id="KW-1185">Reference proteome</keyword>
<dbReference type="InterPro" id="IPR016166">
    <property type="entry name" value="FAD-bd_PCMH"/>
</dbReference>
<dbReference type="Proteomes" id="UP000800041">
    <property type="component" value="Unassembled WGS sequence"/>
</dbReference>
<feature type="region of interest" description="Disordered" evidence="3">
    <location>
        <begin position="129"/>
        <end position="148"/>
    </location>
</feature>
<dbReference type="EMBL" id="ML977165">
    <property type="protein sequence ID" value="KAF1984825.1"/>
    <property type="molecule type" value="Genomic_DNA"/>
</dbReference>
<keyword evidence="2" id="KW-0560">Oxidoreductase</keyword>